<evidence type="ECO:0000256" key="2">
    <source>
        <dbReference type="ARBA" id="ARBA00022630"/>
    </source>
</evidence>
<dbReference type="Pfam" id="PF07992">
    <property type="entry name" value="Pyr_redox_2"/>
    <property type="match status" value="1"/>
</dbReference>
<dbReference type="EMBL" id="CP050253">
    <property type="protein sequence ID" value="QIQ20822.1"/>
    <property type="molecule type" value="Genomic_DNA"/>
</dbReference>
<reference evidence="7 8" key="1">
    <citation type="submission" date="2020-03" db="EMBL/GenBank/DDBJ databases">
        <title>Complete genome sequence of Orbus sp. IPMB12 (BCRC 80908).</title>
        <authorList>
            <person name="Lo W.-S."/>
            <person name="Chang T.-H."/>
            <person name="Kuo C.-H."/>
        </authorList>
    </citation>
    <scope>NUCLEOTIDE SEQUENCE [LARGE SCALE GENOMIC DNA]</scope>
    <source>
        <strain evidence="7 8">IPMB12</strain>
    </source>
</reference>
<dbReference type="GO" id="GO:0003954">
    <property type="term" value="F:NADH dehydrogenase activity"/>
    <property type="evidence" value="ECO:0007669"/>
    <property type="project" value="InterPro"/>
</dbReference>
<dbReference type="SUPFAM" id="SSF51905">
    <property type="entry name" value="FAD/NAD(P)-binding domain"/>
    <property type="match status" value="1"/>
</dbReference>
<dbReference type="Proteomes" id="UP000501168">
    <property type="component" value="Chromosome"/>
</dbReference>
<accession>A0A6G9IAG5</accession>
<dbReference type="KEGG" id="orb:IPMB12_03495"/>
<dbReference type="PRINTS" id="PR00411">
    <property type="entry name" value="PNDRDTASEI"/>
</dbReference>
<dbReference type="InterPro" id="IPR045024">
    <property type="entry name" value="NDH-2"/>
</dbReference>
<dbReference type="FunCoup" id="A0A6G9IAG5">
    <property type="interactions" value="332"/>
</dbReference>
<evidence type="ECO:0000256" key="1">
    <source>
        <dbReference type="ARBA" id="ARBA00005272"/>
    </source>
</evidence>
<gene>
    <name evidence="7" type="ORF">IPMB12_03495</name>
</gene>
<dbReference type="InterPro" id="IPR023753">
    <property type="entry name" value="FAD/NAD-binding_dom"/>
</dbReference>
<keyword evidence="5" id="KW-0520">NAD</keyword>
<dbReference type="InterPro" id="IPR036188">
    <property type="entry name" value="FAD/NAD-bd_sf"/>
</dbReference>
<evidence type="ECO:0000256" key="4">
    <source>
        <dbReference type="ARBA" id="ARBA00023002"/>
    </source>
</evidence>
<dbReference type="GO" id="GO:0008137">
    <property type="term" value="F:NADH dehydrogenase (ubiquinone) activity"/>
    <property type="evidence" value="ECO:0007669"/>
    <property type="project" value="TreeGrafter"/>
</dbReference>
<dbReference type="Gene3D" id="3.50.50.100">
    <property type="match status" value="1"/>
</dbReference>
<evidence type="ECO:0000313" key="8">
    <source>
        <dbReference type="Proteomes" id="UP000501168"/>
    </source>
</evidence>
<keyword evidence="4" id="KW-0560">Oxidoreductase</keyword>
<keyword evidence="2" id="KW-0285">Flavoprotein</keyword>
<comment type="similarity">
    <text evidence="1">Belongs to the NADH dehydrogenase family.</text>
</comment>
<sequence length="435" mass="47578">MRYLTMKKIVIVGGGAGGLELATQLGNKLGKKNRAEVILVDKNPSHLWKPLLHEIATGVLDDQMDEVNYLAHGKRNHFKFKQGALLDIDRENKKIKVAGVKNPAGEEIFPATELSYDVLVMAIGSTSNDFGTPGVKDHCILLDDQVQAKRLRQIMLDTFFKFSASPETTKSDKINIAIVGGGATGIELTSELFTMAEKLKSYGFDKISPKTLNVTLIEAADRIIPVLSEKLSQSIKEQLEEFGAKVLTKTMITKADHDGFYPKEGDVIKADIMIWAAGVKAPDFLKDIAGLETSRSNQLVVKSTLQTTRDDDIFVIGDCASSPKPAGGFTPPTAQAAHQMASICAKNVMAHLNELPLSNFKYKDKGTIISLAHTAQGSVTTVGSSSMIVRGTPAHMIYRMLYRMHQAALYGNIKTGRLMMAGRVYRSVRPTLRLN</sequence>
<dbReference type="PANTHER" id="PTHR43706">
    <property type="entry name" value="NADH DEHYDROGENASE"/>
    <property type="match status" value="1"/>
</dbReference>
<evidence type="ECO:0000259" key="6">
    <source>
        <dbReference type="Pfam" id="PF07992"/>
    </source>
</evidence>
<name>A0A6G9IAG5_9GAMM</name>
<evidence type="ECO:0000256" key="5">
    <source>
        <dbReference type="ARBA" id="ARBA00023027"/>
    </source>
</evidence>
<protein>
    <submittedName>
        <fullName evidence="7">NAD(P)/FAD-dependent oxidoreductase</fullName>
    </submittedName>
</protein>
<dbReference type="RefSeq" id="WP_166914991.1">
    <property type="nucleotide sequence ID" value="NZ_CP050253.1"/>
</dbReference>
<evidence type="ECO:0000313" key="7">
    <source>
        <dbReference type="EMBL" id="QIQ20822.1"/>
    </source>
</evidence>
<dbReference type="PRINTS" id="PR00368">
    <property type="entry name" value="FADPNR"/>
</dbReference>
<evidence type="ECO:0000256" key="3">
    <source>
        <dbReference type="ARBA" id="ARBA00022827"/>
    </source>
</evidence>
<proteinExistence type="inferred from homology"/>
<organism evidence="7 8">
    <name type="scientific">Zophobihabitans entericus</name>
    <dbReference type="NCBI Taxonomy" id="1635327"/>
    <lineage>
        <taxon>Bacteria</taxon>
        <taxon>Pseudomonadati</taxon>
        <taxon>Pseudomonadota</taxon>
        <taxon>Gammaproteobacteria</taxon>
        <taxon>Orbales</taxon>
        <taxon>Orbaceae</taxon>
        <taxon>Zophobihabitans</taxon>
    </lineage>
</organism>
<dbReference type="AlphaFoldDB" id="A0A6G9IAG5"/>
<dbReference type="InParanoid" id="A0A6G9IAG5"/>
<dbReference type="PANTHER" id="PTHR43706:SF9">
    <property type="entry name" value="TYPE II NADH:QUINONE OXIDOREDUCTASE"/>
    <property type="match status" value="1"/>
</dbReference>
<feature type="domain" description="FAD/NAD(P)-binding" evidence="6">
    <location>
        <begin position="7"/>
        <end position="341"/>
    </location>
</feature>
<keyword evidence="3" id="KW-0274">FAD</keyword>
<keyword evidence="8" id="KW-1185">Reference proteome</keyword>